<sequence>MGQCPLLGFEALCHSGRRAGLIFCGMFVLSSPRKVNFPDILMKENALAVKKPDQPPRVFALTRNNHGKAHLALGAFVTIKTLINCS</sequence>
<dbReference type="AlphaFoldDB" id="A0A5B7D4J5"/>
<dbReference type="Proteomes" id="UP000324222">
    <property type="component" value="Unassembled WGS sequence"/>
</dbReference>
<organism evidence="1 2">
    <name type="scientific">Portunus trituberculatus</name>
    <name type="common">Swimming crab</name>
    <name type="synonym">Neptunus trituberculatus</name>
    <dbReference type="NCBI Taxonomy" id="210409"/>
    <lineage>
        <taxon>Eukaryota</taxon>
        <taxon>Metazoa</taxon>
        <taxon>Ecdysozoa</taxon>
        <taxon>Arthropoda</taxon>
        <taxon>Crustacea</taxon>
        <taxon>Multicrustacea</taxon>
        <taxon>Malacostraca</taxon>
        <taxon>Eumalacostraca</taxon>
        <taxon>Eucarida</taxon>
        <taxon>Decapoda</taxon>
        <taxon>Pleocyemata</taxon>
        <taxon>Brachyura</taxon>
        <taxon>Eubrachyura</taxon>
        <taxon>Portunoidea</taxon>
        <taxon>Portunidae</taxon>
        <taxon>Portuninae</taxon>
        <taxon>Portunus</taxon>
    </lineage>
</organism>
<protein>
    <submittedName>
        <fullName evidence="1">Uncharacterized protein</fullName>
    </submittedName>
</protein>
<gene>
    <name evidence="1" type="ORF">E2C01_009419</name>
</gene>
<evidence type="ECO:0000313" key="2">
    <source>
        <dbReference type="Proteomes" id="UP000324222"/>
    </source>
</evidence>
<reference evidence="1 2" key="1">
    <citation type="submission" date="2019-05" db="EMBL/GenBank/DDBJ databases">
        <title>Another draft genome of Portunus trituberculatus and its Hox gene families provides insights of decapod evolution.</title>
        <authorList>
            <person name="Jeong J.-H."/>
            <person name="Song I."/>
            <person name="Kim S."/>
            <person name="Choi T."/>
            <person name="Kim D."/>
            <person name="Ryu S."/>
            <person name="Kim W."/>
        </authorList>
    </citation>
    <scope>NUCLEOTIDE SEQUENCE [LARGE SCALE GENOMIC DNA]</scope>
    <source>
        <tissue evidence="1">Muscle</tissue>
    </source>
</reference>
<proteinExistence type="predicted"/>
<keyword evidence="2" id="KW-1185">Reference proteome</keyword>
<accession>A0A5B7D4J5</accession>
<comment type="caution">
    <text evidence="1">The sequence shown here is derived from an EMBL/GenBank/DDBJ whole genome shotgun (WGS) entry which is preliminary data.</text>
</comment>
<dbReference type="EMBL" id="VSRR010000518">
    <property type="protein sequence ID" value="MPC16590.1"/>
    <property type="molecule type" value="Genomic_DNA"/>
</dbReference>
<evidence type="ECO:0000313" key="1">
    <source>
        <dbReference type="EMBL" id="MPC16590.1"/>
    </source>
</evidence>
<name>A0A5B7D4J5_PORTR</name>